<reference evidence="3" key="1">
    <citation type="journal article" date="2019" name="Int. J. Syst. Evol. Microbiol.">
        <title>The Global Catalogue of Microorganisms (GCM) 10K type strain sequencing project: providing services to taxonomists for standard genome sequencing and annotation.</title>
        <authorList>
            <consortium name="The Broad Institute Genomics Platform"/>
            <consortium name="The Broad Institute Genome Sequencing Center for Infectious Disease"/>
            <person name="Wu L."/>
            <person name="Ma J."/>
        </authorList>
    </citation>
    <scope>NUCLEOTIDE SEQUENCE [LARGE SCALE GENOMIC DNA]</scope>
    <source>
        <strain evidence="3">CGMCC 1.12449</strain>
    </source>
</reference>
<keyword evidence="1" id="KW-0812">Transmembrane</keyword>
<sequence length="95" mass="10378">MRFGKALIAVYATLCALSLILIPVSVNGWFGIEADPLAAVYAILLAMPWSLLLGELDVKSEIIWINIALLAGGMLINLVLMFGIFRLLKSKFRGN</sequence>
<gene>
    <name evidence="2" type="ORF">ACFSAG_00660</name>
</gene>
<feature type="transmembrane region" description="Helical" evidence="1">
    <location>
        <begin position="38"/>
        <end position="56"/>
    </location>
</feature>
<feature type="transmembrane region" description="Helical" evidence="1">
    <location>
        <begin position="62"/>
        <end position="88"/>
    </location>
</feature>
<evidence type="ECO:0000313" key="2">
    <source>
        <dbReference type="EMBL" id="MFD1765349.1"/>
    </source>
</evidence>
<accession>A0ABW4M8I6</accession>
<dbReference type="EMBL" id="JBHUEL010000002">
    <property type="protein sequence ID" value="MFD1765349.1"/>
    <property type="molecule type" value="Genomic_DNA"/>
</dbReference>
<organism evidence="2 3">
    <name type="scientific">Sphingorhabdus buctiana</name>
    <dbReference type="NCBI Taxonomy" id="1508805"/>
    <lineage>
        <taxon>Bacteria</taxon>
        <taxon>Pseudomonadati</taxon>
        <taxon>Pseudomonadota</taxon>
        <taxon>Alphaproteobacteria</taxon>
        <taxon>Sphingomonadales</taxon>
        <taxon>Sphingomonadaceae</taxon>
        <taxon>Sphingorhabdus</taxon>
    </lineage>
</organism>
<evidence type="ECO:0000256" key="1">
    <source>
        <dbReference type="SAM" id="Phobius"/>
    </source>
</evidence>
<proteinExistence type="predicted"/>
<dbReference type="Pfam" id="PF25637">
    <property type="entry name" value="DUF7942"/>
    <property type="match status" value="1"/>
</dbReference>
<dbReference type="RefSeq" id="WP_381510561.1">
    <property type="nucleotide sequence ID" value="NZ_JBHUEL010000002.1"/>
</dbReference>
<keyword evidence="1" id="KW-0472">Membrane</keyword>
<protein>
    <submittedName>
        <fullName evidence="2">Uncharacterized protein</fullName>
    </submittedName>
</protein>
<keyword evidence="3" id="KW-1185">Reference proteome</keyword>
<comment type="caution">
    <text evidence="2">The sequence shown here is derived from an EMBL/GenBank/DDBJ whole genome shotgun (WGS) entry which is preliminary data.</text>
</comment>
<name>A0ABW4M8I6_9SPHN</name>
<feature type="transmembrane region" description="Helical" evidence="1">
    <location>
        <begin position="6"/>
        <end position="26"/>
    </location>
</feature>
<dbReference type="InterPro" id="IPR057702">
    <property type="entry name" value="DUF7942"/>
</dbReference>
<keyword evidence="1" id="KW-1133">Transmembrane helix</keyword>
<dbReference type="Proteomes" id="UP001597215">
    <property type="component" value="Unassembled WGS sequence"/>
</dbReference>
<evidence type="ECO:0000313" key="3">
    <source>
        <dbReference type="Proteomes" id="UP001597215"/>
    </source>
</evidence>